<evidence type="ECO:0000256" key="2">
    <source>
        <dbReference type="ARBA" id="ARBA00008974"/>
    </source>
</evidence>
<keyword evidence="3 6" id="KW-0812">Transmembrane</keyword>
<protein>
    <submittedName>
        <fullName evidence="7">Nucleobase cation symporter-1, NCS1</fullName>
    </submittedName>
</protein>
<dbReference type="PANTHER" id="PTHR30618:SF4">
    <property type="entry name" value="ALLANTOIN PERMEASE"/>
    <property type="match status" value="1"/>
</dbReference>
<feature type="transmembrane region" description="Helical" evidence="6">
    <location>
        <begin position="276"/>
        <end position="298"/>
    </location>
</feature>
<dbReference type="Pfam" id="PF02133">
    <property type="entry name" value="Transp_cyt_pur"/>
    <property type="match status" value="1"/>
</dbReference>
<dbReference type="GeneID" id="30021827"/>
<evidence type="ECO:0000256" key="5">
    <source>
        <dbReference type="ARBA" id="ARBA00023136"/>
    </source>
</evidence>
<name>A0A167UCS0_CORFA</name>
<feature type="transmembrane region" description="Helical" evidence="6">
    <location>
        <begin position="477"/>
        <end position="500"/>
    </location>
</feature>
<gene>
    <name evidence="7" type="ORF">ISF_05535</name>
</gene>
<dbReference type="EMBL" id="AZHB01000013">
    <property type="protein sequence ID" value="OAA61456.1"/>
    <property type="molecule type" value="Genomic_DNA"/>
</dbReference>
<evidence type="ECO:0000256" key="6">
    <source>
        <dbReference type="SAM" id="Phobius"/>
    </source>
</evidence>
<dbReference type="Proteomes" id="UP000076744">
    <property type="component" value="Unassembled WGS sequence"/>
</dbReference>
<feature type="transmembrane region" description="Helical" evidence="6">
    <location>
        <begin position="398"/>
        <end position="416"/>
    </location>
</feature>
<dbReference type="CDD" id="cd11482">
    <property type="entry name" value="SLC-NCS1sbd_NRT1-like"/>
    <property type="match status" value="1"/>
</dbReference>
<dbReference type="GO" id="GO:0015205">
    <property type="term" value="F:nucleobase transmembrane transporter activity"/>
    <property type="evidence" value="ECO:0007669"/>
    <property type="project" value="TreeGrafter"/>
</dbReference>
<dbReference type="OrthoDB" id="2018619at2759"/>
<evidence type="ECO:0000256" key="4">
    <source>
        <dbReference type="ARBA" id="ARBA00022989"/>
    </source>
</evidence>
<feature type="transmembrane region" description="Helical" evidence="6">
    <location>
        <begin position="171"/>
        <end position="189"/>
    </location>
</feature>
<feature type="transmembrane region" description="Helical" evidence="6">
    <location>
        <begin position="196"/>
        <end position="216"/>
    </location>
</feature>
<feature type="transmembrane region" description="Helical" evidence="6">
    <location>
        <begin position="370"/>
        <end position="392"/>
    </location>
</feature>
<keyword evidence="5 6" id="KW-0472">Membrane</keyword>
<dbReference type="AlphaFoldDB" id="A0A167UCS0"/>
<dbReference type="PANTHER" id="PTHR30618">
    <property type="entry name" value="NCS1 FAMILY PURINE/PYRIMIDINE TRANSPORTER"/>
    <property type="match status" value="1"/>
</dbReference>
<dbReference type="InterPro" id="IPR001248">
    <property type="entry name" value="Pur-cyt_permease"/>
</dbReference>
<evidence type="ECO:0000256" key="1">
    <source>
        <dbReference type="ARBA" id="ARBA00004141"/>
    </source>
</evidence>
<dbReference type="InterPro" id="IPR012681">
    <property type="entry name" value="NCS1"/>
</dbReference>
<comment type="caution">
    <text evidence="7">The sequence shown here is derived from an EMBL/GenBank/DDBJ whole genome shotgun (WGS) entry which is preliminary data.</text>
</comment>
<organism evidence="7 8">
    <name type="scientific">Cordyceps fumosorosea (strain ARSEF 2679)</name>
    <name type="common">Isaria fumosorosea</name>
    <dbReference type="NCBI Taxonomy" id="1081104"/>
    <lineage>
        <taxon>Eukaryota</taxon>
        <taxon>Fungi</taxon>
        <taxon>Dikarya</taxon>
        <taxon>Ascomycota</taxon>
        <taxon>Pezizomycotina</taxon>
        <taxon>Sordariomycetes</taxon>
        <taxon>Hypocreomycetidae</taxon>
        <taxon>Hypocreales</taxon>
        <taxon>Cordycipitaceae</taxon>
        <taxon>Cordyceps</taxon>
    </lineage>
</organism>
<keyword evidence="4 6" id="KW-1133">Transmembrane helix</keyword>
<sequence length="555" mass="60847">MPSFSQVLDYLKVPTKLGNERNYWINDDVRPLPPSRRTWDSLTFFSFQAINQIAISNWQIGSSLVATGLSVWQTIVAVILGKIIIAAVQVFGGWIGAEWHVGYPVIARLLWGIYGSFFAVAQRQLLSLVWFALQSWFGGLFTTAVLSSVFPQFHYMKNTMPASTHMTTAQFVGWVVFLLISLPVMYLPPEKTKKPFAVMNTIAFVTLVAIMIWALVAAGGAGPLVSASATVSNAELAWAIIRGVTTTVGGIAAALTNASDWSRFARRPGDQVTGQWTAIISLGTIMPLFGCLTTSATVKIYGTPLWNPADIILRWLQTDYSSGSRAAAFFAGAGMITSQLAINTVDNAFSLGMDLSGIFPTYVNIRRGGYIGLIVSCALCPWYLLSSASTFVTVLSSYSLFLAPMMGIQICDYWIVRKRKIELSQLYTADRDGSYYYWHGVNWRTVVAWVLGWAPQFPGFLASVAPRLRVTAGAKHLYDMAFVVGFLISVLVYYGLVWAWPPKGLGAMDATDIYGTFTAYEGERLGVQQVIEGQGQDLGAEKELKRSSDASVTKA</sequence>
<feature type="transmembrane region" description="Helical" evidence="6">
    <location>
        <begin position="101"/>
        <end position="121"/>
    </location>
</feature>
<accession>A0A167UCS0</accession>
<dbReference type="GO" id="GO:0005886">
    <property type="term" value="C:plasma membrane"/>
    <property type="evidence" value="ECO:0007669"/>
    <property type="project" value="TreeGrafter"/>
</dbReference>
<evidence type="ECO:0000313" key="8">
    <source>
        <dbReference type="Proteomes" id="UP000076744"/>
    </source>
</evidence>
<comment type="subcellular location">
    <subcellularLocation>
        <location evidence="1">Membrane</location>
        <topology evidence="1">Multi-pass membrane protein</topology>
    </subcellularLocation>
</comment>
<keyword evidence="8" id="KW-1185">Reference proteome</keyword>
<dbReference type="RefSeq" id="XP_018703711.1">
    <property type="nucleotide sequence ID" value="XM_018849140.1"/>
</dbReference>
<proteinExistence type="inferred from homology"/>
<feature type="transmembrane region" description="Helical" evidence="6">
    <location>
        <begin position="236"/>
        <end position="255"/>
    </location>
</feature>
<comment type="similarity">
    <text evidence="2">Belongs to the purine-cytosine permease (2.A.39) family.</text>
</comment>
<feature type="transmembrane region" description="Helical" evidence="6">
    <location>
        <begin position="71"/>
        <end position="95"/>
    </location>
</feature>
<dbReference type="Gene3D" id="1.10.4160.10">
    <property type="entry name" value="Hydantoin permease"/>
    <property type="match status" value="1"/>
</dbReference>
<feature type="transmembrane region" description="Helical" evidence="6">
    <location>
        <begin position="326"/>
        <end position="349"/>
    </location>
</feature>
<dbReference type="InterPro" id="IPR045225">
    <property type="entry name" value="Uracil/uridine/allantoin_perm"/>
</dbReference>
<evidence type="ECO:0000256" key="3">
    <source>
        <dbReference type="ARBA" id="ARBA00022692"/>
    </source>
</evidence>
<feature type="transmembrane region" description="Helical" evidence="6">
    <location>
        <begin position="128"/>
        <end position="151"/>
    </location>
</feature>
<evidence type="ECO:0000313" key="7">
    <source>
        <dbReference type="EMBL" id="OAA61456.1"/>
    </source>
</evidence>
<dbReference type="NCBIfam" id="TIGR00800">
    <property type="entry name" value="ncs1"/>
    <property type="match status" value="1"/>
</dbReference>
<reference evidence="7 8" key="1">
    <citation type="journal article" date="2016" name="Genome Biol. Evol.">
        <title>Divergent and convergent evolution of fungal pathogenicity.</title>
        <authorList>
            <person name="Shang Y."/>
            <person name="Xiao G."/>
            <person name="Zheng P."/>
            <person name="Cen K."/>
            <person name="Zhan S."/>
            <person name="Wang C."/>
        </authorList>
    </citation>
    <scope>NUCLEOTIDE SEQUENCE [LARGE SCALE GENOMIC DNA]</scope>
    <source>
        <strain evidence="7 8">ARSEF 2679</strain>
    </source>
</reference>